<sequence>MLKSFFAASPQLPEDSSTMYFNGSTDKLTPFTQYNLKEDSWDPRKSLWPLGIVVMEREKSTACVDLQILLRARGGEDEFEDL</sequence>
<dbReference type="Proteomes" id="UP000324222">
    <property type="component" value="Unassembled WGS sequence"/>
</dbReference>
<comment type="caution">
    <text evidence="1">The sequence shown here is derived from an EMBL/GenBank/DDBJ whole genome shotgun (WGS) entry which is preliminary data.</text>
</comment>
<organism evidence="1 2">
    <name type="scientific">Portunus trituberculatus</name>
    <name type="common">Swimming crab</name>
    <name type="synonym">Neptunus trituberculatus</name>
    <dbReference type="NCBI Taxonomy" id="210409"/>
    <lineage>
        <taxon>Eukaryota</taxon>
        <taxon>Metazoa</taxon>
        <taxon>Ecdysozoa</taxon>
        <taxon>Arthropoda</taxon>
        <taxon>Crustacea</taxon>
        <taxon>Multicrustacea</taxon>
        <taxon>Malacostraca</taxon>
        <taxon>Eumalacostraca</taxon>
        <taxon>Eucarida</taxon>
        <taxon>Decapoda</taxon>
        <taxon>Pleocyemata</taxon>
        <taxon>Brachyura</taxon>
        <taxon>Eubrachyura</taxon>
        <taxon>Portunoidea</taxon>
        <taxon>Portunidae</taxon>
        <taxon>Portuninae</taxon>
        <taxon>Portunus</taxon>
    </lineage>
</organism>
<keyword evidence="2" id="KW-1185">Reference proteome</keyword>
<accession>A0A5B7JWQ7</accession>
<reference evidence="1 2" key="1">
    <citation type="submission" date="2019-05" db="EMBL/GenBank/DDBJ databases">
        <title>Another draft genome of Portunus trituberculatus and its Hox gene families provides insights of decapod evolution.</title>
        <authorList>
            <person name="Jeong J.-H."/>
            <person name="Song I."/>
            <person name="Kim S."/>
            <person name="Choi T."/>
            <person name="Kim D."/>
            <person name="Ryu S."/>
            <person name="Kim W."/>
        </authorList>
    </citation>
    <scope>NUCLEOTIDE SEQUENCE [LARGE SCALE GENOMIC DNA]</scope>
    <source>
        <tissue evidence="1">Muscle</tissue>
    </source>
</reference>
<evidence type="ECO:0000313" key="2">
    <source>
        <dbReference type="Proteomes" id="UP000324222"/>
    </source>
</evidence>
<name>A0A5B7JWQ7_PORTR</name>
<proteinExistence type="predicted"/>
<protein>
    <submittedName>
        <fullName evidence="1">Uncharacterized protein</fullName>
    </submittedName>
</protein>
<evidence type="ECO:0000313" key="1">
    <source>
        <dbReference type="EMBL" id="MPC98726.1"/>
    </source>
</evidence>
<dbReference type="EMBL" id="VSRR010115310">
    <property type="protein sequence ID" value="MPC98726.1"/>
    <property type="molecule type" value="Genomic_DNA"/>
</dbReference>
<gene>
    <name evidence="1" type="ORF">E2C01_094107</name>
</gene>
<dbReference type="AlphaFoldDB" id="A0A5B7JWQ7"/>